<gene>
    <name evidence="2" type="ORF">OM33_02585</name>
</gene>
<dbReference type="Gene3D" id="3.40.250.10">
    <property type="entry name" value="Rhodanese-like domain"/>
    <property type="match status" value="1"/>
</dbReference>
<proteinExistence type="predicted"/>
<dbReference type="RefSeq" id="WP_038638373.1">
    <property type="nucleotide sequence ID" value="NZ_CP009888.1"/>
</dbReference>
<evidence type="ECO:0000313" key="3">
    <source>
        <dbReference type="Proteomes" id="UP000030341"/>
    </source>
</evidence>
<dbReference type="AlphaFoldDB" id="A0A0A7ECE8"/>
<accession>A0A0A7ECE8</accession>
<name>A0A0A7ECE8_9GAMM</name>
<dbReference type="CDD" id="cd00158">
    <property type="entry name" value="RHOD"/>
    <property type="match status" value="1"/>
</dbReference>
<reference evidence="2 3" key="1">
    <citation type="submission" date="2014-11" db="EMBL/GenBank/DDBJ databases">
        <title>Complete Genome Sequence of Pseudoalteromonas sp. Strain OCN003 Isolated from Kaneohe Bay, Oahu, Hawaii.</title>
        <authorList>
            <person name="Beurmann S."/>
            <person name="Videau P."/>
            <person name="Ushijima B."/>
            <person name="Smith A.M."/>
            <person name="Aeby G.S."/>
            <person name="Callahan S.M."/>
            <person name="Belcaid M."/>
        </authorList>
    </citation>
    <scope>NUCLEOTIDE SEQUENCE [LARGE SCALE GENOMIC DNA]</scope>
    <source>
        <strain evidence="2 3">OCN003</strain>
    </source>
</reference>
<protein>
    <recommendedName>
        <fullName evidence="1">Rhodanese domain-containing protein</fullName>
    </recommendedName>
</protein>
<dbReference type="PANTHER" id="PTHR43031">
    <property type="entry name" value="FAD-DEPENDENT OXIDOREDUCTASE"/>
    <property type="match status" value="1"/>
</dbReference>
<dbReference type="KEGG" id="pseo:OM33_02585"/>
<keyword evidence="3" id="KW-1185">Reference proteome</keyword>
<sequence>MLKTIPDLIKLASENVKKVNSAQAKAEMAQNNGLLIDVREPAEHAIKSAVGAINIPRGVLEMKLIEIEKDADRAIYLHCATGGRATLAAEQLQRVGYNQVTVISCKADAVCETFC</sequence>
<organism evidence="2 3">
    <name type="scientific">Pseudoalteromonas piratica</name>
    <dbReference type="NCBI Taxonomy" id="1348114"/>
    <lineage>
        <taxon>Bacteria</taxon>
        <taxon>Pseudomonadati</taxon>
        <taxon>Pseudomonadota</taxon>
        <taxon>Gammaproteobacteria</taxon>
        <taxon>Alteromonadales</taxon>
        <taxon>Pseudoalteromonadaceae</taxon>
        <taxon>Pseudoalteromonas</taxon>
    </lineage>
</organism>
<dbReference type="eggNOG" id="COG0607">
    <property type="taxonomic scope" value="Bacteria"/>
</dbReference>
<dbReference type="HOGENOM" id="CLU_089574_6_2_6"/>
<dbReference type="STRING" id="1348114.OM33_02585"/>
<evidence type="ECO:0000259" key="1">
    <source>
        <dbReference type="PROSITE" id="PS50206"/>
    </source>
</evidence>
<dbReference type="Pfam" id="PF00581">
    <property type="entry name" value="Rhodanese"/>
    <property type="match status" value="1"/>
</dbReference>
<dbReference type="InterPro" id="IPR050229">
    <property type="entry name" value="GlpE_sulfurtransferase"/>
</dbReference>
<evidence type="ECO:0000313" key="2">
    <source>
        <dbReference type="EMBL" id="AIY64163.1"/>
    </source>
</evidence>
<dbReference type="EMBL" id="CP009888">
    <property type="protein sequence ID" value="AIY64163.1"/>
    <property type="molecule type" value="Genomic_DNA"/>
</dbReference>
<dbReference type="SMART" id="SM00450">
    <property type="entry name" value="RHOD"/>
    <property type="match status" value="1"/>
</dbReference>
<dbReference type="Proteomes" id="UP000030341">
    <property type="component" value="Chromosome 1"/>
</dbReference>
<dbReference type="OrthoDB" id="9791096at2"/>
<dbReference type="SUPFAM" id="SSF52821">
    <property type="entry name" value="Rhodanese/Cell cycle control phosphatase"/>
    <property type="match status" value="1"/>
</dbReference>
<dbReference type="PANTHER" id="PTHR43031:SF1">
    <property type="entry name" value="PYRIDINE NUCLEOTIDE-DISULPHIDE OXIDOREDUCTASE"/>
    <property type="match status" value="1"/>
</dbReference>
<feature type="domain" description="Rhodanese" evidence="1">
    <location>
        <begin position="29"/>
        <end position="106"/>
    </location>
</feature>
<dbReference type="PROSITE" id="PS50206">
    <property type="entry name" value="RHODANESE_3"/>
    <property type="match status" value="1"/>
</dbReference>
<dbReference type="InterPro" id="IPR001763">
    <property type="entry name" value="Rhodanese-like_dom"/>
</dbReference>
<dbReference type="InterPro" id="IPR036873">
    <property type="entry name" value="Rhodanese-like_dom_sf"/>
</dbReference>